<keyword evidence="2" id="KW-0808">Transferase</keyword>
<keyword evidence="2" id="KW-0489">Methyltransferase</keyword>
<evidence type="ECO:0000313" key="3">
    <source>
        <dbReference type="Proteomes" id="UP001597338"/>
    </source>
</evidence>
<dbReference type="SUPFAM" id="SSF53335">
    <property type="entry name" value="S-adenosyl-L-methionine-dependent methyltransferases"/>
    <property type="match status" value="1"/>
</dbReference>
<dbReference type="EC" id="2.1.1.-" evidence="2"/>
<dbReference type="Proteomes" id="UP001597338">
    <property type="component" value="Unassembled WGS sequence"/>
</dbReference>
<evidence type="ECO:0000313" key="2">
    <source>
        <dbReference type="EMBL" id="MFD2025132.1"/>
    </source>
</evidence>
<dbReference type="Gene3D" id="3.40.50.150">
    <property type="entry name" value="Vaccinia Virus protein VP39"/>
    <property type="match status" value="1"/>
</dbReference>
<dbReference type="RefSeq" id="WP_377197043.1">
    <property type="nucleotide sequence ID" value="NZ_JBHUHF010000001.1"/>
</dbReference>
<comment type="caution">
    <text evidence="2">The sequence shown here is derived from an EMBL/GenBank/DDBJ whole genome shotgun (WGS) entry which is preliminary data.</text>
</comment>
<dbReference type="GO" id="GO:0032259">
    <property type="term" value="P:methylation"/>
    <property type="evidence" value="ECO:0007669"/>
    <property type="project" value="UniProtKB-KW"/>
</dbReference>
<dbReference type="InterPro" id="IPR029063">
    <property type="entry name" value="SAM-dependent_MTases_sf"/>
</dbReference>
<gene>
    <name evidence="2" type="ORF">ACFSL2_06365</name>
</gene>
<protein>
    <submittedName>
        <fullName evidence="2">Class I SAM-dependent methyltransferase</fullName>
        <ecNumber evidence="2">2.1.1.-</ecNumber>
    </submittedName>
</protein>
<dbReference type="EMBL" id="JBHUHF010000001">
    <property type="protein sequence ID" value="MFD2025132.1"/>
    <property type="molecule type" value="Genomic_DNA"/>
</dbReference>
<feature type="domain" description="Methyltransferase type 11" evidence="1">
    <location>
        <begin position="51"/>
        <end position="147"/>
    </location>
</feature>
<keyword evidence="3" id="KW-1185">Reference proteome</keyword>
<evidence type="ECO:0000259" key="1">
    <source>
        <dbReference type="Pfam" id="PF08241"/>
    </source>
</evidence>
<name>A0ABW4V4D8_9MICO</name>
<dbReference type="InterPro" id="IPR013216">
    <property type="entry name" value="Methyltransf_11"/>
</dbReference>
<dbReference type="CDD" id="cd02440">
    <property type="entry name" value="AdoMet_MTases"/>
    <property type="match status" value="1"/>
</dbReference>
<dbReference type="PANTHER" id="PTHR43591:SF24">
    <property type="entry name" value="2-METHOXY-6-POLYPRENYL-1,4-BENZOQUINOL METHYLASE, MITOCHONDRIAL"/>
    <property type="match status" value="1"/>
</dbReference>
<accession>A0ABW4V4D8</accession>
<dbReference type="PANTHER" id="PTHR43591">
    <property type="entry name" value="METHYLTRANSFERASE"/>
    <property type="match status" value="1"/>
</dbReference>
<sequence>MTTTHVPTTEQIREAWNRLATGFDQFVTPETTTLAQETLRHVDLRPGRRLLDVGAGSGALSIPAARSGAQVVATDLAPTMIERLNERARSEGLVNFEGRAMDGQALELDDDTFDVAVSVNGVSLFPDLARGLAELVRVTRAGGRVVVVAFGPPQKVEFIAFVMGAIKATVPGFAALPTDPPPLPFQVADPDVLRARLSEAGLRGVEVRPLTWDMPIDSADHLWNVFTHSNPLGAQLVADLPEEVRTEVKQVLRGMLRERSGGAPAAVLHAELNLGIGTV</sequence>
<organism evidence="2 3">
    <name type="scientific">Promicromonospora aerolata</name>
    <dbReference type="NCBI Taxonomy" id="195749"/>
    <lineage>
        <taxon>Bacteria</taxon>
        <taxon>Bacillati</taxon>
        <taxon>Actinomycetota</taxon>
        <taxon>Actinomycetes</taxon>
        <taxon>Micrococcales</taxon>
        <taxon>Promicromonosporaceae</taxon>
        <taxon>Promicromonospora</taxon>
    </lineage>
</organism>
<proteinExistence type="predicted"/>
<dbReference type="Pfam" id="PF08241">
    <property type="entry name" value="Methyltransf_11"/>
    <property type="match status" value="1"/>
</dbReference>
<dbReference type="GO" id="GO:0008168">
    <property type="term" value="F:methyltransferase activity"/>
    <property type="evidence" value="ECO:0007669"/>
    <property type="project" value="UniProtKB-KW"/>
</dbReference>
<reference evidence="3" key="1">
    <citation type="journal article" date="2019" name="Int. J. Syst. Evol. Microbiol.">
        <title>The Global Catalogue of Microorganisms (GCM) 10K type strain sequencing project: providing services to taxonomists for standard genome sequencing and annotation.</title>
        <authorList>
            <consortium name="The Broad Institute Genomics Platform"/>
            <consortium name="The Broad Institute Genome Sequencing Center for Infectious Disease"/>
            <person name="Wu L."/>
            <person name="Ma J."/>
        </authorList>
    </citation>
    <scope>NUCLEOTIDE SEQUENCE [LARGE SCALE GENOMIC DNA]</scope>
    <source>
        <strain evidence="3">CCM 7043</strain>
    </source>
</reference>